<feature type="transmembrane region" description="Helical" evidence="10">
    <location>
        <begin position="435"/>
        <end position="459"/>
    </location>
</feature>
<dbReference type="InterPro" id="IPR018490">
    <property type="entry name" value="cNMP-bd_dom_sf"/>
</dbReference>
<feature type="region of interest" description="Disordered" evidence="9">
    <location>
        <begin position="1"/>
        <end position="163"/>
    </location>
</feature>
<feature type="region of interest" description="Disordered" evidence="9">
    <location>
        <begin position="315"/>
        <end position="342"/>
    </location>
</feature>
<evidence type="ECO:0000256" key="4">
    <source>
        <dbReference type="ARBA" id="ARBA00022826"/>
    </source>
</evidence>
<dbReference type="GO" id="GO:0003254">
    <property type="term" value="P:regulation of membrane depolarization"/>
    <property type="evidence" value="ECO:0007669"/>
    <property type="project" value="TreeGrafter"/>
</dbReference>
<evidence type="ECO:0000256" key="1">
    <source>
        <dbReference type="ARBA" id="ARBA00004141"/>
    </source>
</evidence>
<feature type="compositionally biased region" description="Gly residues" evidence="9">
    <location>
        <begin position="1"/>
        <end position="10"/>
    </location>
</feature>
<keyword evidence="7 10" id="KW-1133">Transmembrane helix</keyword>
<protein>
    <recommendedName>
        <fullName evidence="15">Potassium/sodium hyperpolarization-activated cyclic nucleotide-gated channel 2</fullName>
    </recommendedName>
</protein>
<proteinExistence type="predicted"/>
<dbReference type="PANTHER" id="PTHR45689:SF11">
    <property type="entry name" value="POTASSIUM_SODIUM HYPERPOLARIZATION-ACTIVATED CYCLIC NUCLEOTIDE-GATED CHANNEL 2"/>
    <property type="match status" value="1"/>
</dbReference>
<dbReference type="GO" id="GO:0030425">
    <property type="term" value="C:dendrite"/>
    <property type="evidence" value="ECO:0007669"/>
    <property type="project" value="TreeGrafter"/>
</dbReference>
<evidence type="ECO:0000256" key="8">
    <source>
        <dbReference type="ARBA" id="ARBA00023136"/>
    </source>
</evidence>
<evidence type="ECO:0000256" key="6">
    <source>
        <dbReference type="ARBA" id="ARBA00022958"/>
    </source>
</evidence>
<feature type="region of interest" description="Disordered" evidence="9">
    <location>
        <begin position="240"/>
        <end position="262"/>
    </location>
</feature>
<comment type="subcellular location">
    <subcellularLocation>
        <location evidence="1">Membrane</location>
        <topology evidence="1">Multi-pass membrane protein</topology>
    </subcellularLocation>
</comment>
<feature type="domain" description="Ion transport N-terminal" evidence="12">
    <location>
        <begin position="172"/>
        <end position="214"/>
    </location>
</feature>
<reference evidence="13" key="1">
    <citation type="submission" date="2023-06" db="EMBL/GenBank/DDBJ databases">
        <title>Reference genome for the Northern bat (Eptesicus nilssonii), a most northern bat species.</title>
        <authorList>
            <person name="Laine V.N."/>
            <person name="Pulliainen A.T."/>
            <person name="Lilley T.M."/>
        </authorList>
    </citation>
    <scope>NUCLEOTIDE SEQUENCE</scope>
    <source>
        <strain evidence="13">BLF_Eptnil</strain>
        <tissue evidence="13">Kidney</tissue>
    </source>
</reference>
<evidence type="ECO:0000259" key="12">
    <source>
        <dbReference type="Pfam" id="PF08412"/>
    </source>
</evidence>
<dbReference type="Pfam" id="PF00520">
    <property type="entry name" value="Ion_trans"/>
    <property type="match status" value="1"/>
</dbReference>
<dbReference type="GO" id="GO:0030424">
    <property type="term" value="C:axon"/>
    <property type="evidence" value="ECO:0007669"/>
    <property type="project" value="TreeGrafter"/>
</dbReference>
<evidence type="ECO:0000313" key="14">
    <source>
        <dbReference type="Proteomes" id="UP001177744"/>
    </source>
</evidence>
<dbReference type="GO" id="GO:0035725">
    <property type="term" value="P:sodium ion transmembrane transport"/>
    <property type="evidence" value="ECO:0007669"/>
    <property type="project" value="TreeGrafter"/>
</dbReference>
<feature type="compositionally biased region" description="Basic and acidic residues" evidence="9">
    <location>
        <begin position="316"/>
        <end position="342"/>
    </location>
</feature>
<evidence type="ECO:0000256" key="2">
    <source>
        <dbReference type="ARBA" id="ARBA00022538"/>
    </source>
</evidence>
<dbReference type="InterPro" id="IPR051413">
    <property type="entry name" value="K/Na_HCN_channel"/>
</dbReference>
<gene>
    <name evidence="13" type="ORF">QTO34_015754</name>
</gene>
<keyword evidence="5" id="KW-0813">Transport</keyword>
<accession>A0AA40I4P7</accession>
<keyword evidence="8 10" id="KW-0472">Membrane</keyword>
<dbReference type="Gene3D" id="1.10.287.630">
    <property type="entry name" value="Helix hairpin bin"/>
    <property type="match status" value="1"/>
</dbReference>
<evidence type="ECO:0000256" key="9">
    <source>
        <dbReference type="SAM" id="MobiDB-lite"/>
    </source>
</evidence>
<feature type="domain" description="Ion transport" evidence="11">
    <location>
        <begin position="435"/>
        <end position="695"/>
    </location>
</feature>
<keyword evidence="2" id="KW-0633">Potassium transport</keyword>
<dbReference type="InterPro" id="IPR013621">
    <property type="entry name" value="Ion_trans_N"/>
</dbReference>
<dbReference type="Pfam" id="PF08412">
    <property type="entry name" value="Ion_trans_N"/>
    <property type="match status" value="1"/>
</dbReference>
<feature type="transmembrane region" description="Helical" evidence="10">
    <location>
        <begin position="664"/>
        <end position="689"/>
    </location>
</feature>
<comment type="caution">
    <text evidence="13">The sequence shown here is derived from an EMBL/GenBank/DDBJ whole genome shotgun (WGS) entry which is preliminary data.</text>
</comment>
<dbReference type="Gene3D" id="1.10.287.70">
    <property type="match status" value="1"/>
</dbReference>
<evidence type="ECO:0000256" key="3">
    <source>
        <dbReference type="ARBA" id="ARBA00022692"/>
    </source>
</evidence>
<dbReference type="Proteomes" id="UP001177744">
    <property type="component" value="Unassembled WGS sequence"/>
</dbReference>
<evidence type="ECO:0000259" key="11">
    <source>
        <dbReference type="Pfam" id="PF00520"/>
    </source>
</evidence>
<dbReference type="PANTHER" id="PTHR45689">
    <property type="entry name" value="I[[H]] CHANNEL, ISOFORM E"/>
    <property type="match status" value="1"/>
</dbReference>
<dbReference type="FunFam" id="1.10.287.70:FF:000031">
    <property type="entry name" value="Potassium/sodium hyperpolarization-activated cyclic nucleotide-gated channel 1, putative"/>
    <property type="match status" value="1"/>
</dbReference>
<keyword evidence="5" id="KW-0407">Ion channel</keyword>
<name>A0AA40I4P7_CNENI</name>
<keyword evidence="3 10" id="KW-0812">Transmembrane</keyword>
<organism evidence="13 14">
    <name type="scientific">Cnephaeus nilssonii</name>
    <name type="common">Northern bat</name>
    <name type="synonym">Eptesicus nilssonii</name>
    <dbReference type="NCBI Taxonomy" id="3371016"/>
    <lineage>
        <taxon>Eukaryota</taxon>
        <taxon>Metazoa</taxon>
        <taxon>Chordata</taxon>
        <taxon>Craniata</taxon>
        <taxon>Vertebrata</taxon>
        <taxon>Euteleostomi</taxon>
        <taxon>Mammalia</taxon>
        <taxon>Eutheria</taxon>
        <taxon>Laurasiatheria</taxon>
        <taxon>Chiroptera</taxon>
        <taxon>Yangochiroptera</taxon>
        <taxon>Vespertilionidae</taxon>
        <taxon>Cnephaeus</taxon>
    </lineage>
</organism>
<evidence type="ECO:0000313" key="13">
    <source>
        <dbReference type="EMBL" id="KAK1342985.1"/>
    </source>
</evidence>
<dbReference type="AlphaFoldDB" id="A0AA40I4P7"/>
<dbReference type="SUPFAM" id="SSF51206">
    <property type="entry name" value="cAMP-binding domain-like"/>
    <property type="match status" value="1"/>
</dbReference>
<evidence type="ECO:0008006" key="15">
    <source>
        <dbReference type="Google" id="ProtNLM"/>
    </source>
</evidence>
<feature type="non-terminal residue" evidence="13">
    <location>
        <position position="761"/>
    </location>
</feature>
<evidence type="ECO:0000256" key="10">
    <source>
        <dbReference type="SAM" id="Phobius"/>
    </source>
</evidence>
<sequence>MDARGGGGRPGESPGATPAPGPPPPLPPAPPQQQPAPPPPPAPPPGTGPAPLQQPPRTEAAPPEAADESGPRARLRSRDSSCGRPGTPGAASTAKGSPNGECGRGEPQCSPAGPEGPARGPKVSFSCRGAAAGPASGPAPGPGPADEAGSEEAGPGGEPRGSQASFMQRQFGALLQPGVNKFSLRMFGSQKAVEREQERVKSAGAWIIHPYSDFRYCHREGRAGAEGSQRAEAPGLSLERLGEGGAVDPRLTSGPLGDLGRVQDPPGMTWAREAPPLEGHWEVRADSCLNPGAPPLTHPHIPSLAGRAHVTAAELGSERGGTERTNRGERERQGGGKAEGRRKCALEGRALERLAEKGLSGHGPLHDFHLRFTPLGGASPSRAWVLREEGALSIPGSPGCVFSEPPSLWVWGGQAYRAHGVGRGSRADATPLPRFYWDFTMLLFMVGNLIIIPVGITFFKDETTAPWIVFNVVSDTFFLMDLVLNFRTGIVIEDNTEIILDPEKIKKKYLRTWFVVDFVSSIPVDYIFLIVEKGIDSEVYKTARALRIVRFTKILSLLRLLRLSRLIRYIHQWEEIFHMTYDLASAVMRICNLISMMLLLCHWDGCLQFLVPMLQDFPRNCWVSINGMVNHSWSELYSFALFKAMSHMLCIGYGRQAPESMTDIWLTMLSMIVGATCYAMFIGHATALIQSLDSSRRQYQEKYKQVEQYMSFHKLPADFRQKIHDYYEHRYQGKMFDEDSILGELNGPLREVRQGHRTLGV</sequence>
<keyword evidence="6" id="KW-0630">Potassium</keyword>
<dbReference type="SUPFAM" id="SSF81324">
    <property type="entry name" value="Voltage-gated potassium channels"/>
    <property type="match status" value="1"/>
</dbReference>
<dbReference type="GO" id="GO:0005249">
    <property type="term" value="F:voltage-gated potassium channel activity"/>
    <property type="evidence" value="ECO:0007669"/>
    <property type="project" value="TreeGrafter"/>
</dbReference>
<feature type="compositionally biased region" description="Low complexity" evidence="9">
    <location>
        <begin position="55"/>
        <end position="64"/>
    </location>
</feature>
<evidence type="ECO:0000256" key="5">
    <source>
        <dbReference type="ARBA" id="ARBA00022882"/>
    </source>
</evidence>
<dbReference type="GO" id="GO:0098855">
    <property type="term" value="C:HCN channel complex"/>
    <property type="evidence" value="ECO:0007669"/>
    <property type="project" value="TreeGrafter"/>
</dbReference>
<dbReference type="InterPro" id="IPR005821">
    <property type="entry name" value="Ion_trans_dom"/>
</dbReference>
<feature type="compositionally biased region" description="Pro residues" evidence="9">
    <location>
        <begin position="17"/>
        <end position="54"/>
    </location>
</feature>
<keyword evidence="5" id="KW-0406">Ion transport</keyword>
<keyword evidence="4" id="KW-0631">Potassium channel</keyword>
<dbReference type="EMBL" id="JAULJE010000005">
    <property type="protein sequence ID" value="KAK1342985.1"/>
    <property type="molecule type" value="Genomic_DNA"/>
</dbReference>
<keyword evidence="14" id="KW-1185">Reference proteome</keyword>
<feature type="compositionally biased region" description="Low complexity" evidence="9">
    <location>
        <begin position="144"/>
        <end position="153"/>
    </location>
</feature>
<evidence type="ECO:0000256" key="7">
    <source>
        <dbReference type="ARBA" id="ARBA00022989"/>
    </source>
</evidence>
<keyword evidence="5" id="KW-0851">Voltage-gated channel</keyword>